<dbReference type="AlphaFoldDB" id="A0AAD4NLQ8"/>
<keyword evidence="2" id="KW-0732">Signal</keyword>
<evidence type="ECO:0000256" key="2">
    <source>
        <dbReference type="SAM" id="SignalP"/>
    </source>
</evidence>
<keyword evidence="1" id="KW-0812">Transmembrane</keyword>
<evidence type="ECO:0000256" key="1">
    <source>
        <dbReference type="SAM" id="Phobius"/>
    </source>
</evidence>
<reference evidence="3" key="1">
    <citation type="submission" date="2022-01" db="EMBL/GenBank/DDBJ databases">
        <title>Genome Sequence Resource for Two Populations of Ditylenchus destructor, the Migratory Endoparasitic Phytonematode.</title>
        <authorList>
            <person name="Zhang H."/>
            <person name="Lin R."/>
            <person name="Xie B."/>
        </authorList>
    </citation>
    <scope>NUCLEOTIDE SEQUENCE</scope>
    <source>
        <strain evidence="3">BazhouSP</strain>
    </source>
</reference>
<name>A0AAD4NLQ8_9BILA</name>
<keyword evidence="1" id="KW-0472">Membrane</keyword>
<feature type="signal peptide" evidence="2">
    <location>
        <begin position="1"/>
        <end position="19"/>
    </location>
</feature>
<feature type="transmembrane region" description="Helical" evidence="1">
    <location>
        <begin position="54"/>
        <end position="81"/>
    </location>
</feature>
<evidence type="ECO:0000313" key="4">
    <source>
        <dbReference type="Proteomes" id="UP001201812"/>
    </source>
</evidence>
<organism evidence="3 4">
    <name type="scientific">Ditylenchus destructor</name>
    <dbReference type="NCBI Taxonomy" id="166010"/>
    <lineage>
        <taxon>Eukaryota</taxon>
        <taxon>Metazoa</taxon>
        <taxon>Ecdysozoa</taxon>
        <taxon>Nematoda</taxon>
        <taxon>Chromadorea</taxon>
        <taxon>Rhabditida</taxon>
        <taxon>Tylenchina</taxon>
        <taxon>Tylenchomorpha</taxon>
        <taxon>Sphaerularioidea</taxon>
        <taxon>Anguinidae</taxon>
        <taxon>Anguininae</taxon>
        <taxon>Ditylenchus</taxon>
    </lineage>
</organism>
<dbReference type="Proteomes" id="UP001201812">
    <property type="component" value="Unassembled WGS sequence"/>
</dbReference>
<dbReference type="PANTHER" id="PTHR34149">
    <property type="entry name" value="PROTEIN CBG11905-RELATED"/>
    <property type="match status" value="1"/>
</dbReference>
<feature type="chain" id="PRO_5041967791" evidence="2">
    <location>
        <begin position="20"/>
        <end position="87"/>
    </location>
</feature>
<proteinExistence type="predicted"/>
<evidence type="ECO:0000313" key="3">
    <source>
        <dbReference type="EMBL" id="KAI1729283.1"/>
    </source>
</evidence>
<keyword evidence="4" id="KW-1185">Reference proteome</keyword>
<gene>
    <name evidence="3" type="ORF">DdX_01515</name>
</gene>
<protein>
    <submittedName>
        <fullName evidence="3">Protein SUP-1</fullName>
    </submittedName>
</protein>
<accession>A0AAD4NLQ8</accession>
<sequence>MSRLILLALSTTFVVFVNAMRINAVYSCGEGSIFHYYTCCDYNRNMCCFNLEGWVIVVLVITGLLTIVCCLGCCGVAFWGVQRANKQ</sequence>
<keyword evidence="1" id="KW-1133">Transmembrane helix</keyword>
<dbReference type="InterPro" id="IPR022559">
    <property type="entry name" value="SUP-1-like"/>
</dbReference>
<dbReference type="PANTHER" id="PTHR34149:SF1">
    <property type="entry name" value="PROTEIN CBG18148"/>
    <property type="match status" value="1"/>
</dbReference>
<comment type="caution">
    <text evidence="3">The sequence shown here is derived from an EMBL/GenBank/DDBJ whole genome shotgun (WGS) entry which is preliminary data.</text>
</comment>
<dbReference type="Pfam" id="PF10853">
    <property type="entry name" value="DUF2650"/>
    <property type="match status" value="1"/>
</dbReference>
<dbReference type="EMBL" id="JAKKPZ010000001">
    <property type="protein sequence ID" value="KAI1729283.1"/>
    <property type="molecule type" value="Genomic_DNA"/>
</dbReference>